<name>A0AA39Z5R6_9PEZI</name>
<sequence length="98" mass="10813">MADHPTPVRNTSRLVPKRPLTKPATSFGSSVVEKPSEARGTLVLAPPPQPATKKRNKQDSGSVVRQFNSRQEPSPFLDSTYMERRAKALSVMRQPASE</sequence>
<dbReference type="AlphaFoldDB" id="A0AA39Z5R6"/>
<evidence type="ECO:0000313" key="3">
    <source>
        <dbReference type="Proteomes" id="UP001175001"/>
    </source>
</evidence>
<comment type="caution">
    <text evidence="2">The sequence shown here is derived from an EMBL/GenBank/DDBJ whole genome shotgun (WGS) entry which is preliminary data.</text>
</comment>
<dbReference type="Proteomes" id="UP001175001">
    <property type="component" value="Unassembled WGS sequence"/>
</dbReference>
<proteinExistence type="predicted"/>
<feature type="compositionally biased region" description="Polar residues" evidence="1">
    <location>
        <begin position="59"/>
        <end position="72"/>
    </location>
</feature>
<reference evidence="2" key="1">
    <citation type="submission" date="2023-06" db="EMBL/GenBank/DDBJ databases">
        <title>Multi-omics analyses reveal the molecular pathogenesis toolkit of Lasiodiplodia hormozganensis, a cross-kingdom pathogen.</title>
        <authorList>
            <person name="Felix C."/>
            <person name="Meneses R."/>
            <person name="Goncalves M.F.M."/>
            <person name="Tilleman L."/>
            <person name="Duarte A.S."/>
            <person name="Jorrin-Novo J.V."/>
            <person name="Van De Peer Y."/>
            <person name="Deforce D."/>
            <person name="Van Nieuwerburgh F."/>
            <person name="Esteves A.C."/>
            <person name="Alves A."/>
        </authorList>
    </citation>
    <scope>NUCLEOTIDE SEQUENCE</scope>
    <source>
        <strain evidence="2">CBS 339.90</strain>
    </source>
</reference>
<protein>
    <submittedName>
        <fullName evidence="2">Uncharacterized protein</fullName>
    </submittedName>
</protein>
<organism evidence="2 3">
    <name type="scientific">Lasiodiplodia hormozganensis</name>
    <dbReference type="NCBI Taxonomy" id="869390"/>
    <lineage>
        <taxon>Eukaryota</taxon>
        <taxon>Fungi</taxon>
        <taxon>Dikarya</taxon>
        <taxon>Ascomycota</taxon>
        <taxon>Pezizomycotina</taxon>
        <taxon>Dothideomycetes</taxon>
        <taxon>Dothideomycetes incertae sedis</taxon>
        <taxon>Botryosphaeriales</taxon>
        <taxon>Botryosphaeriaceae</taxon>
        <taxon>Lasiodiplodia</taxon>
    </lineage>
</organism>
<feature type="region of interest" description="Disordered" evidence="1">
    <location>
        <begin position="1"/>
        <end position="81"/>
    </location>
</feature>
<keyword evidence="3" id="KW-1185">Reference proteome</keyword>
<dbReference type="EMBL" id="JAUJDW010000001">
    <property type="protein sequence ID" value="KAK0664666.1"/>
    <property type="molecule type" value="Genomic_DNA"/>
</dbReference>
<accession>A0AA39Z5R6</accession>
<gene>
    <name evidence="2" type="ORF">DIS24_g137</name>
</gene>
<evidence type="ECO:0000256" key="1">
    <source>
        <dbReference type="SAM" id="MobiDB-lite"/>
    </source>
</evidence>
<evidence type="ECO:0000313" key="2">
    <source>
        <dbReference type="EMBL" id="KAK0664666.1"/>
    </source>
</evidence>